<proteinExistence type="predicted"/>
<dbReference type="OrthoDB" id="2987087at2"/>
<gene>
    <name evidence="1" type="ORF">H1164_02345</name>
</gene>
<evidence type="ECO:0000313" key="1">
    <source>
        <dbReference type="EMBL" id="MBA4541741.1"/>
    </source>
</evidence>
<protein>
    <submittedName>
        <fullName evidence="1">Uncharacterized protein</fullName>
    </submittedName>
</protein>
<reference evidence="1 2" key="1">
    <citation type="submission" date="2020-07" db="EMBL/GenBank/DDBJ databases">
        <authorList>
            <person name="Feng H."/>
        </authorList>
    </citation>
    <scope>NUCLEOTIDE SEQUENCE [LARGE SCALE GENOMIC DNA]</scope>
    <source>
        <strain evidence="2">s-11</strain>
    </source>
</reference>
<dbReference type="RefSeq" id="WP_033100997.1">
    <property type="nucleotide sequence ID" value="NZ_JACEIP010000002.1"/>
</dbReference>
<dbReference type="EMBL" id="JACEIP010000002">
    <property type="protein sequence ID" value="MBA4541741.1"/>
    <property type="molecule type" value="Genomic_DNA"/>
</dbReference>
<dbReference type="AlphaFoldDB" id="A0A7W2AGK1"/>
<comment type="caution">
    <text evidence="1">The sequence shown here is derived from an EMBL/GenBank/DDBJ whole genome shotgun (WGS) entry which is preliminary data.</text>
</comment>
<organism evidence="1 2">
    <name type="scientific">Thermoactinomyces daqus</name>
    <dbReference type="NCBI Taxonomy" id="1329516"/>
    <lineage>
        <taxon>Bacteria</taxon>
        <taxon>Bacillati</taxon>
        <taxon>Bacillota</taxon>
        <taxon>Bacilli</taxon>
        <taxon>Bacillales</taxon>
        <taxon>Thermoactinomycetaceae</taxon>
        <taxon>Thermoactinomyces</taxon>
    </lineage>
</organism>
<keyword evidence="2" id="KW-1185">Reference proteome</keyword>
<sequence length="280" mass="32726">MIFETKKGKYTKEENETIIRALNEGLKEGKREREILKELSIQLKRGYSGIMSHARKLRSEYPERFHSYEDSGESSNRLNSWNEEEEEIVINTVNTFLEEGKSLSAAIMELEKKLSRTQGAIYQRIYTLRRKHPERFKHLPAERPRRRRKFNEWGSQHPMIRSLDEAYPIHPKELASTAEKQLAAAIDHLHNYGSTPDSSLSSGKREQPSTSTLEEEMLLKAFEERYGRPSGEARSKLIELMRKFGCTRVSIAIFTLAEDKAFPAHIIEFLERRLHHHKFI</sequence>
<accession>A0A7W2AGK1</accession>
<evidence type="ECO:0000313" key="2">
    <source>
        <dbReference type="Proteomes" id="UP000530514"/>
    </source>
</evidence>
<dbReference type="Proteomes" id="UP000530514">
    <property type="component" value="Unassembled WGS sequence"/>
</dbReference>
<name>A0A7W2AGK1_9BACL</name>